<dbReference type="InterPro" id="IPR036396">
    <property type="entry name" value="Cyt_P450_sf"/>
</dbReference>
<evidence type="ECO:0000256" key="1">
    <source>
        <dbReference type="ARBA" id="ARBA00001971"/>
    </source>
</evidence>
<accession>A0ABR0JDC1</accession>
<keyword evidence="3 8" id="KW-0349">Heme</keyword>
<evidence type="ECO:0000313" key="11">
    <source>
        <dbReference type="Proteomes" id="UP001345691"/>
    </source>
</evidence>
<evidence type="ECO:0000256" key="9">
    <source>
        <dbReference type="SAM" id="Phobius"/>
    </source>
</evidence>
<sequence>MVQVKDTSDYPYLISAAVSSIGLLVLQIFWYFTNPLRHIPGSWAAITSRLPLFYESFSGNRAQWIIEQHKRYGPVIRIAPNKVCVASDEGVKSIYSNKTMKSTAYDGFRYHDVKMCIALRDVKSAHTRRKGLLPAFSHQNLVEMEPVIRFHLERFLGWLEKFSDSGEYIDCFKWFRYLTFDVVADLAFGQQIGWAIPVHNPAAEDNQSTNSNMLSELETVGLVPKRNDRPRVDILARLEEVAVKNPKEALSPEEIIAEMMEVLNAGSDTTANTAMFASYELATRPDVQKKLHSELAEAFPDPSEPLTFAKLSQLPYLDGVCREALRIHAPIPSYLERLAPEGGLTIANTFIPEGTIVGMQAYTNHRDPNVYPDPLGFSPERWFDPTPEMKLNFLPFSAGPRSCIGMNLGNMQLRIHLGHIFRAYEVVCPPQTTPDSMAHVEFFTIRPKSGACDLYFRKRKE</sequence>
<dbReference type="InterPro" id="IPR001128">
    <property type="entry name" value="Cyt_P450"/>
</dbReference>
<comment type="caution">
    <text evidence="10">The sequence shown here is derived from an EMBL/GenBank/DDBJ whole genome shotgun (WGS) entry which is preliminary data.</text>
</comment>
<dbReference type="SUPFAM" id="SSF48264">
    <property type="entry name" value="Cytochrome P450"/>
    <property type="match status" value="1"/>
</dbReference>
<organism evidence="10 11">
    <name type="scientific">Exophiala sideris</name>
    <dbReference type="NCBI Taxonomy" id="1016849"/>
    <lineage>
        <taxon>Eukaryota</taxon>
        <taxon>Fungi</taxon>
        <taxon>Dikarya</taxon>
        <taxon>Ascomycota</taxon>
        <taxon>Pezizomycotina</taxon>
        <taxon>Eurotiomycetes</taxon>
        <taxon>Chaetothyriomycetidae</taxon>
        <taxon>Chaetothyriales</taxon>
        <taxon>Herpotrichiellaceae</taxon>
        <taxon>Exophiala</taxon>
    </lineage>
</organism>
<evidence type="ECO:0000256" key="8">
    <source>
        <dbReference type="RuleBase" id="RU000461"/>
    </source>
</evidence>
<evidence type="ECO:0000256" key="7">
    <source>
        <dbReference type="ARBA" id="ARBA00023033"/>
    </source>
</evidence>
<keyword evidence="6 8" id="KW-0408">Iron</keyword>
<feature type="transmembrane region" description="Helical" evidence="9">
    <location>
        <begin position="12"/>
        <end position="32"/>
    </location>
</feature>
<evidence type="ECO:0000256" key="4">
    <source>
        <dbReference type="ARBA" id="ARBA00022723"/>
    </source>
</evidence>
<dbReference type="PROSITE" id="PS00086">
    <property type="entry name" value="CYTOCHROME_P450"/>
    <property type="match status" value="1"/>
</dbReference>
<keyword evidence="4 8" id="KW-0479">Metal-binding</keyword>
<keyword evidence="11" id="KW-1185">Reference proteome</keyword>
<dbReference type="PANTHER" id="PTHR24305">
    <property type="entry name" value="CYTOCHROME P450"/>
    <property type="match status" value="1"/>
</dbReference>
<dbReference type="InterPro" id="IPR050121">
    <property type="entry name" value="Cytochrome_P450_monoxygenase"/>
</dbReference>
<dbReference type="InterPro" id="IPR002401">
    <property type="entry name" value="Cyt_P450_E_grp-I"/>
</dbReference>
<dbReference type="Pfam" id="PF00067">
    <property type="entry name" value="p450"/>
    <property type="match status" value="2"/>
</dbReference>
<keyword evidence="9" id="KW-1133">Transmembrane helix</keyword>
<dbReference type="Proteomes" id="UP001345691">
    <property type="component" value="Unassembled WGS sequence"/>
</dbReference>
<dbReference type="PANTHER" id="PTHR24305:SF29">
    <property type="entry name" value="BENZOATE-PARA-HYDROXYLASE"/>
    <property type="match status" value="1"/>
</dbReference>
<keyword evidence="9" id="KW-0812">Transmembrane</keyword>
<dbReference type="Gene3D" id="1.10.630.10">
    <property type="entry name" value="Cytochrome P450"/>
    <property type="match status" value="1"/>
</dbReference>
<keyword evidence="9" id="KW-0472">Membrane</keyword>
<reference evidence="10 11" key="1">
    <citation type="submission" date="2023-08" db="EMBL/GenBank/DDBJ databases">
        <title>Black Yeasts Isolated from many extreme environments.</title>
        <authorList>
            <person name="Coleine C."/>
            <person name="Stajich J.E."/>
            <person name="Selbmann L."/>
        </authorList>
    </citation>
    <scope>NUCLEOTIDE SEQUENCE [LARGE SCALE GENOMIC DNA]</scope>
    <source>
        <strain evidence="10 11">CCFEE 6328</strain>
    </source>
</reference>
<comment type="cofactor">
    <cofactor evidence="1">
        <name>heme</name>
        <dbReference type="ChEBI" id="CHEBI:30413"/>
    </cofactor>
</comment>
<evidence type="ECO:0000256" key="3">
    <source>
        <dbReference type="ARBA" id="ARBA00022617"/>
    </source>
</evidence>
<evidence type="ECO:0000256" key="6">
    <source>
        <dbReference type="ARBA" id="ARBA00023004"/>
    </source>
</evidence>
<gene>
    <name evidence="10" type="ORF">LTR69_005132</name>
</gene>
<evidence type="ECO:0000256" key="2">
    <source>
        <dbReference type="ARBA" id="ARBA00010617"/>
    </source>
</evidence>
<dbReference type="PRINTS" id="PR00385">
    <property type="entry name" value="P450"/>
</dbReference>
<name>A0ABR0JDC1_9EURO</name>
<protein>
    <recommendedName>
        <fullName evidence="12">Cytochrome P450</fullName>
    </recommendedName>
</protein>
<keyword evidence="5 8" id="KW-0560">Oxidoreductase</keyword>
<dbReference type="PRINTS" id="PR00463">
    <property type="entry name" value="EP450I"/>
</dbReference>
<keyword evidence="7 8" id="KW-0503">Monooxygenase</keyword>
<comment type="similarity">
    <text evidence="2 8">Belongs to the cytochrome P450 family.</text>
</comment>
<evidence type="ECO:0000256" key="5">
    <source>
        <dbReference type="ARBA" id="ARBA00023002"/>
    </source>
</evidence>
<dbReference type="InterPro" id="IPR017972">
    <property type="entry name" value="Cyt_P450_CS"/>
</dbReference>
<evidence type="ECO:0008006" key="12">
    <source>
        <dbReference type="Google" id="ProtNLM"/>
    </source>
</evidence>
<proteinExistence type="inferred from homology"/>
<evidence type="ECO:0000313" key="10">
    <source>
        <dbReference type="EMBL" id="KAK5061948.1"/>
    </source>
</evidence>
<dbReference type="EMBL" id="JAVRRF010000009">
    <property type="protein sequence ID" value="KAK5061948.1"/>
    <property type="molecule type" value="Genomic_DNA"/>
</dbReference>